<evidence type="ECO:0000313" key="4">
    <source>
        <dbReference type="Proteomes" id="UP000034156"/>
    </source>
</evidence>
<dbReference type="InterPro" id="IPR050708">
    <property type="entry name" value="T6SS_VgrG/RHS"/>
</dbReference>
<dbReference type="EMBL" id="VNHT01000006">
    <property type="protein sequence ID" value="TYP92390.1"/>
    <property type="molecule type" value="Genomic_DNA"/>
</dbReference>
<dbReference type="OrthoDB" id="8552614at2"/>
<dbReference type="PATRIC" id="fig|44574.3.peg.1552"/>
<dbReference type="NCBIfam" id="TIGR01643">
    <property type="entry name" value="YD_repeat_2x"/>
    <property type="match status" value="1"/>
</dbReference>
<keyword evidence="4" id="KW-1185">Reference proteome</keyword>
<dbReference type="InterPro" id="IPR045351">
    <property type="entry name" value="DUF6531"/>
</dbReference>
<dbReference type="Gene3D" id="2.180.10.10">
    <property type="entry name" value="RHS repeat-associated core"/>
    <property type="match status" value="2"/>
</dbReference>
<evidence type="ECO:0000313" key="3">
    <source>
        <dbReference type="EMBL" id="TYP92390.1"/>
    </source>
</evidence>
<feature type="domain" description="DUF6531" evidence="1">
    <location>
        <begin position="40"/>
        <end position="120"/>
    </location>
</feature>
<proteinExistence type="predicted"/>
<reference evidence="3 5" key="3">
    <citation type="submission" date="2019-07" db="EMBL/GenBank/DDBJ databases">
        <title>Active sludge and wastewater microbial communities from Klosterneuburg, Austria.</title>
        <authorList>
            <person name="Wagner M."/>
        </authorList>
    </citation>
    <scope>NUCLEOTIDE SEQUENCE [LARGE SCALE GENOMIC DNA]</scope>
    <source>
        <strain evidence="3 5">Nm2</strain>
    </source>
</reference>
<dbReference type="InterPro" id="IPR006530">
    <property type="entry name" value="YD"/>
</dbReference>
<evidence type="ECO:0000259" key="1">
    <source>
        <dbReference type="Pfam" id="PF20148"/>
    </source>
</evidence>
<dbReference type="PANTHER" id="PTHR32305">
    <property type="match status" value="1"/>
</dbReference>
<name>A0A0F7KB01_9PROT</name>
<evidence type="ECO:0000313" key="2">
    <source>
        <dbReference type="EMBL" id="AKH37545.1"/>
    </source>
</evidence>
<organism evidence="2 4">
    <name type="scientific">Nitrosomonas communis</name>
    <dbReference type="NCBI Taxonomy" id="44574"/>
    <lineage>
        <taxon>Bacteria</taxon>
        <taxon>Pseudomonadati</taxon>
        <taxon>Pseudomonadota</taxon>
        <taxon>Betaproteobacteria</taxon>
        <taxon>Nitrosomonadales</taxon>
        <taxon>Nitrosomonadaceae</taxon>
        <taxon>Nitrosomonas</taxon>
    </lineage>
</organism>
<accession>A0A0F7KB01</accession>
<dbReference type="KEGG" id="nco:AAW31_06480"/>
<dbReference type="RefSeq" id="WP_046849626.1">
    <property type="nucleotide sequence ID" value="NZ_CP011451.1"/>
</dbReference>
<dbReference type="Pfam" id="PF05593">
    <property type="entry name" value="RHS_repeat"/>
    <property type="match status" value="2"/>
</dbReference>
<dbReference type="Proteomes" id="UP000324176">
    <property type="component" value="Unassembled WGS sequence"/>
</dbReference>
<dbReference type="Proteomes" id="UP000034156">
    <property type="component" value="Chromosome"/>
</dbReference>
<sequence>MVAIVAGKGLGLFDTSLNILGEAGVLGKSMLGQGNSHAFVNAVNGNLVLQMQDEQLSGRGLDLYALRTYNSLVTLNVGNGEGWRWSCEQTVTFQGLGTPAQPQEGATVVHTEGDGHETTYTWDEARAAYISTEGSGASNELRYDSTSSEWERINGSTRMTERYSNSTSSSMTGRLIRRADTSSNSIIFTHDDSGRLTLIQDAASQQELRLRYGLFNGLSRLQRLETRALIDDENGHATATLGSAVRQVEYDYDNLGRLITVTIDLTPADGSIADGVVFVTNYTYDGSTTRIASVKQSGGTSVFYFYDDAGRVRSVKDHSDAASSQWVFTYSPASNSTAITDGNGQAWTYRYDAMTQQLMEILKPAVGGTRLSTQFKYDASGNLISITDARNNTVTYDYDINGNRTFERDALGDTITCTFSTLNQMLTETRYRTVDPDGAGPQSAGDPFTTRYVYDANSRLRFVVSAEGRVAENRYGNASVGYGLLTHTLQYIGEVYNLSGLIPSEQLTEAQLIEWVTRLQDKSQVQLTEYSYDLRGNMSQQTSYAAVSETGKGIMDEQASVTEYNYDAHSQLRQRMAVRGSAVISARS</sequence>
<protein>
    <submittedName>
        <fullName evidence="3">YD repeat-containing protein</fullName>
    </submittedName>
</protein>
<dbReference type="Pfam" id="PF20148">
    <property type="entry name" value="DUF6531"/>
    <property type="match status" value="1"/>
</dbReference>
<reference evidence="4" key="1">
    <citation type="submission" date="2015-05" db="EMBL/GenBank/DDBJ databases">
        <title>Draft genome of Nitrosomonas communis strain Nm2.</title>
        <authorList>
            <person name="Kozlowski J.A."/>
            <person name="Kits K.D."/>
            <person name="Stein L.Y."/>
        </authorList>
    </citation>
    <scope>NUCLEOTIDE SEQUENCE [LARGE SCALE GENOMIC DNA]</scope>
    <source>
        <strain evidence="4">Nm2</strain>
    </source>
</reference>
<evidence type="ECO:0000313" key="5">
    <source>
        <dbReference type="Proteomes" id="UP000324176"/>
    </source>
</evidence>
<gene>
    <name evidence="2" type="ORF">AAW31_06480</name>
    <name evidence="3" type="ORF">BCL69_100676</name>
</gene>
<dbReference type="EMBL" id="CP011451">
    <property type="protein sequence ID" value="AKH37545.1"/>
    <property type="molecule type" value="Genomic_DNA"/>
</dbReference>
<dbReference type="PANTHER" id="PTHR32305:SF15">
    <property type="entry name" value="PROTEIN RHSA-RELATED"/>
    <property type="match status" value="1"/>
</dbReference>
<dbReference type="AlphaFoldDB" id="A0A0F7KB01"/>
<dbReference type="InterPro" id="IPR031325">
    <property type="entry name" value="RHS_repeat"/>
</dbReference>
<reference evidence="2 4" key="2">
    <citation type="journal article" date="2016" name="Genome Announc.">
        <title>Genome Sequence of Nitrosomonas communis Strain Nm2, a Mesophilic Ammonia-Oxidizing Bacterium Isolated from Mediterranean Soil.</title>
        <authorList>
            <person name="Kozlowski J.A."/>
            <person name="Kits K.D."/>
            <person name="Stein L.Y."/>
        </authorList>
    </citation>
    <scope>NUCLEOTIDE SEQUENCE [LARGE SCALE GENOMIC DNA]</scope>
    <source>
        <strain evidence="2 4">Nm2</strain>
    </source>
</reference>